<proteinExistence type="predicted"/>
<comment type="subcellular location">
    <subcellularLocation>
        <location evidence="1">Membrane</location>
        <topology evidence="1">Multi-pass membrane protein</topology>
    </subcellularLocation>
</comment>
<evidence type="ECO:0000256" key="2">
    <source>
        <dbReference type="ARBA" id="ARBA00022692"/>
    </source>
</evidence>
<evidence type="ECO:0000313" key="8">
    <source>
        <dbReference type="Proteomes" id="UP001187531"/>
    </source>
</evidence>
<feature type="transmembrane region" description="Helical" evidence="6">
    <location>
        <begin position="43"/>
        <end position="68"/>
    </location>
</feature>
<dbReference type="EMBL" id="JAVRJZ010000002">
    <property type="protein sequence ID" value="KAK2725656.1"/>
    <property type="molecule type" value="Genomic_DNA"/>
</dbReference>
<evidence type="ECO:0000313" key="7">
    <source>
        <dbReference type="EMBL" id="KAK2725656.1"/>
    </source>
</evidence>
<protein>
    <recommendedName>
        <fullName evidence="9">Tetraspanin</fullName>
    </recommendedName>
</protein>
<dbReference type="SUPFAM" id="SSF48652">
    <property type="entry name" value="Tetraspanin"/>
    <property type="match status" value="1"/>
</dbReference>
<keyword evidence="4 6" id="KW-0472">Membrane</keyword>
<dbReference type="GO" id="GO:0005886">
    <property type="term" value="C:plasma membrane"/>
    <property type="evidence" value="ECO:0007669"/>
    <property type="project" value="TreeGrafter"/>
</dbReference>
<dbReference type="PANTHER" id="PTHR19282">
    <property type="entry name" value="TETRASPANIN"/>
    <property type="match status" value="1"/>
</dbReference>
<feature type="region of interest" description="Disordered" evidence="5">
    <location>
        <begin position="415"/>
        <end position="473"/>
    </location>
</feature>
<feature type="compositionally biased region" description="Basic and acidic residues" evidence="5">
    <location>
        <begin position="459"/>
        <end position="473"/>
    </location>
</feature>
<keyword evidence="2 6" id="KW-0812">Transmembrane</keyword>
<dbReference type="AlphaFoldDB" id="A0AA88IKX0"/>
<name>A0AA88IKX0_ARTSF</name>
<dbReference type="Proteomes" id="UP001187531">
    <property type="component" value="Unassembled WGS sequence"/>
</dbReference>
<evidence type="ECO:0000256" key="6">
    <source>
        <dbReference type="SAM" id="Phobius"/>
    </source>
</evidence>
<sequence length="473" mass="54238">MQYYRLWIYACNVVLLSSALAFLATVVSIISDYRSEITKSINLLQPCLIYGFLVLTIQGFGLTIYGCVAARRLDTKLVRIYWYLVLCFLGSDIVTGAVWMIKFEGQMSEFTERLKEVHLKNYGNKSGYTSLWDEAQKQLRCCGIESPSDYKFSTEWANVDFRSSYKLVPKSCCVKETDYQLLIERPPQLHELEQSNVIRVPSGENKRKTKRRRVFKVKAKAGKVKKSKEEEKIRKSSGARRNQTPTIQAFRRQSYKKQQISLTESPPFLRKIDKYNVQKNSIECHRTSYRGEDIYQIGCVSPLAAWLQQSAAVLFVLNYCVLAFVKVCFLAILRHELKEMIQKIELLKTQDTAPLFPELAAALGLNKLSPQPTRKTIGPSADITDNKETKNQIPNGIAESEPLLFSNHIHRNFSGNGLPKEEERRSEKDSSVQNAVSSQAFCDELVNRDSKPLNNNDYYEMKELKGKNRQTEI</sequence>
<feature type="transmembrane region" description="Helical" evidence="6">
    <location>
        <begin position="7"/>
        <end position="31"/>
    </location>
</feature>
<organism evidence="7 8">
    <name type="scientific">Artemia franciscana</name>
    <name type="common">Brine shrimp</name>
    <name type="synonym">Artemia sanfranciscana</name>
    <dbReference type="NCBI Taxonomy" id="6661"/>
    <lineage>
        <taxon>Eukaryota</taxon>
        <taxon>Metazoa</taxon>
        <taxon>Ecdysozoa</taxon>
        <taxon>Arthropoda</taxon>
        <taxon>Crustacea</taxon>
        <taxon>Branchiopoda</taxon>
        <taxon>Anostraca</taxon>
        <taxon>Artemiidae</taxon>
        <taxon>Artemia</taxon>
    </lineage>
</organism>
<reference evidence="7" key="1">
    <citation type="submission" date="2023-07" db="EMBL/GenBank/DDBJ databases">
        <title>Chromosome-level genome assembly of Artemia franciscana.</title>
        <authorList>
            <person name="Jo E."/>
        </authorList>
    </citation>
    <scope>NUCLEOTIDE SEQUENCE</scope>
    <source>
        <tissue evidence="7">Whole body</tissue>
    </source>
</reference>
<keyword evidence="3 6" id="KW-1133">Transmembrane helix</keyword>
<dbReference type="Pfam" id="PF00335">
    <property type="entry name" value="Tetraspanin"/>
    <property type="match status" value="1"/>
</dbReference>
<dbReference type="Gene3D" id="1.10.1450.10">
    <property type="entry name" value="Tetraspanin"/>
    <property type="match status" value="1"/>
</dbReference>
<comment type="caution">
    <text evidence="7">The sequence shown here is derived from an EMBL/GenBank/DDBJ whole genome shotgun (WGS) entry which is preliminary data.</text>
</comment>
<evidence type="ECO:0000256" key="3">
    <source>
        <dbReference type="ARBA" id="ARBA00022989"/>
    </source>
</evidence>
<evidence type="ECO:0008006" key="9">
    <source>
        <dbReference type="Google" id="ProtNLM"/>
    </source>
</evidence>
<feature type="compositionally biased region" description="Basic and acidic residues" evidence="5">
    <location>
        <begin position="419"/>
        <end position="430"/>
    </location>
</feature>
<dbReference type="InterPro" id="IPR018499">
    <property type="entry name" value="Tetraspanin/Peripherin"/>
</dbReference>
<keyword evidence="8" id="KW-1185">Reference proteome</keyword>
<evidence type="ECO:0000256" key="4">
    <source>
        <dbReference type="ARBA" id="ARBA00023136"/>
    </source>
</evidence>
<gene>
    <name evidence="7" type="ORF">QYM36_000230</name>
</gene>
<feature type="region of interest" description="Disordered" evidence="5">
    <location>
        <begin position="226"/>
        <end position="259"/>
    </location>
</feature>
<accession>A0AA88IKX0</accession>
<evidence type="ECO:0000256" key="5">
    <source>
        <dbReference type="SAM" id="MobiDB-lite"/>
    </source>
</evidence>
<dbReference type="InterPro" id="IPR008952">
    <property type="entry name" value="Tetraspanin_EC2_sf"/>
</dbReference>
<evidence type="ECO:0000256" key="1">
    <source>
        <dbReference type="ARBA" id="ARBA00004141"/>
    </source>
</evidence>
<feature type="transmembrane region" description="Helical" evidence="6">
    <location>
        <begin position="311"/>
        <end position="333"/>
    </location>
</feature>
<dbReference type="PANTHER" id="PTHR19282:SF554">
    <property type="entry name" value="ANTIGEN, PUTATIVE-RELATED"/>
    <property type="match status" value="1"/>
</dbReference>
<feature type="transmembrane region" description="Helical" evidence="6">
    <location>
        <begin position="80"/>
        <end position="101"/>
    </location>
</feature>